<dbReference type="Proteomes" id="UP001595829">
    <property type="component" value="Unassembled WGS sequence"/>
</dbReference>
<dbReference type="Pfam" id="PF05223">
    <property type="entry name" value="MecA_N"/>
    <property type="match status" value="1"/>
</dbReference>
<comment type="caution">
    <text evidence="4">The sequence shown here is derived from an EMBL/GenBank/DDBJ whole genome shotgun (WGS) entry which is preliminary data.</text>
</comment>
<dbReference type="InterPro" id="IPR050515">
    <property type="entry name" value="Beta-lactam/transpept"/>
</dbReference>
<dbReference type="Gene3D" id="3.40.710.10">
    <property type="entry name" value="DD-peptidase/beta-lactamase superfamily"/>
    <property type="match status" value="1"/>
</dbReference>
<evidence type="ECO:0000259" key="3">
    <source>
        <dbReference type="Pfam" id="PF05223"/>
    </source>
</evidence>
<evidence type="ECO:0000256" key="1">
    <source>
        <dbReference type="SAM" id="MobiDB-lite"/>
    </source>
</evidence>
<accession>A0ABV9XK61</accession>
<dbReference type="PANTHER" id="PTHR30627">
    <property type="entry name" value="PEPTIDOGLYCAN D,D-TRANSPEPTIDASE"/>
    <property type="match status" value="1"/>
</dbReference>
<dbReference type="InterPro" id="IPR007887">
    <property type="entry name" value="MecA_N"/>
</dbReference>
<feature type="domain" description="NTF2-like N-terminal transpeptidase" evidence="3">
    <location>
        <begin position="59"/>
        <end position="164"/>
    </location>
</feature>
<gene>
    <name evidence="4" type="ORF">ACFPM3_21765</name>
</gene>
<dbReference type="RefSeq" id="WP_380839895.1">
    <property type="nucleotide sequence ID" value="NZ_JBHMCZ010000003.1"/>
</dbReference>
<keyword evidence="5" id="KW-1185">Reference proteome</keyword>
<evidence type="ECO:0000259" key="2">
    <source>
        <dbReference type="Pfam" id="PF00905"/>
    </source>
</evidence>
<dbReference type="EMBL" id="JBHSJD010000017">
    <property type="protein sequence ID" value="MFC5024756.1"/>
    <property type="molecule type" value="Genomic_DNA"/>
</dbReference>
<organism evidence="4 5">
    <name type="scientific">Streptomyces coeruleoprunus</name>
    <dbReference type="NCBI Taxonomy" id="285563"/>
    <lineage>
        <taxon>Bacteria</taxon>
        <taxon>Bacillati</taxon>
        <taxon>Actinomycetota</taxon>
        <taxon>Actinomycetes</taxon>
        <taxon>Kitasatosporales</taxon>
        <taxon>Streptomycetaceae</taxon>
        <taxon>Streptomyces</taxon>
    </lineage>
</organism>
<feature type="domain" description="Penicillin-binding protein transpeptidase" evidence="2">
    <location>
        <begin position="265"/>
        <end position="540"/>
    </location>
</feature>
<dbReference type="InterPro" id="IPR012338">
    <property type="entry name" value="Beta-lactam/transpept-like"/>
</dbReference>
<reference evidence="5" key="1">
    <citation type="journal article" date="2019" name="Int. J. Syst. Evol. Microbiol.">
        <title>The Global Catalogue of Microorganisms (GCM) 10K type strain sequencing project: providing services to taxonomists for standard genome sequencing and annotation.</title>
        <authorList>
            <consortium name="The Broad Institute Genomics Platform"/>
            <consortium name="The Broad Institute Genome Sequencing Center for Infectious Disease"/>
            <person name="Wu L."/>
            <person name="Ma J."/>
        </authorList>
    </citation>
    <scope>NUCLEOTIDE SEQUENCE [LARGE SCALE GENOMIC DNA]</scope>
    <source>
        <strain evidence="5">CGMCC 4.1648</strain>
    </source>
</reference>
<dbReference type="PANTHER" id="PTHR30627:SF24">
    <property type="entry name" value="PENICILLIN-BINDING PROTEIN 4B"/>
    <property type="match status" value="1"/>
</dbReference>
<sequence>MRSGVKVAVVGGVFAVVAGGVGYGAVNLWNGMTGGKTAATSSDGSPRTSGPITAEETATTAKDFLAAWAEGDTTKASQLTNKPVEAEPALAAHRTAAHVGGLKLTAGTPTGTTVPFTVSAVVTYDGQRVPWTYTSRLTVVRGLTTGQPRVAWQPAVVHPQLKDGETLKVSTSGAPPIKALDRDGEELTAKKYPSLAPVLDELRKRYGAEAGGTAGVELVASAEGDAPDRTLLTLRKGKPGELTTTLDAGVQAAAEQAVKRYAESSVVAIKPSTGEIRAVANNRKDGWNAAFLGKQAPGSTMKIVTAALLLEKGLVGAEKAAECPQTATYYGRTFKNLDDFSIDGGTFTRSFARSCNTAFIKLIDDAKDDAALGQEARDVFGIGLNWQMGVPSWDGSVPAETGGEAAAQYIGQGTIQMNALNIASITATAKTGTFKQPVIVPRSLDDREIAVAPRGLDGSAARQLRDMMRATATAPYGTATGAMAGVGGDKGAKTGSAEVDNQGQSNSWFAAFADDLAAAAVVQAAGHGGDAAGPLVASVLKAR</sequence>
<proteinExistence type="predicted"/>
<dbReference type="Pfam" id="PF00905">
    <property type="entry name" value="Transpeptidase"/>
    <property type="match status" value="1"/>
</dbReference>
<dbReference type="InterPro" id="IPR001460">
    <property type="entry name" value="PCN-bd_Tpept"/>
</dbReference>
<feature type="region of interest" description="Disordered" evidence="1">
    <location>
        <begin position="36"/>
        <end position="56"/>
    </location>
</feature>
<feature type="compositionally biased region" description="Polar residues" evidence="1">
    <location>
        <begin position="38"/>
        <end position="56"/>
    </location>
</feature>
<protein>
    <submittedName>
        <fullName evidence="4">Penicillin-binding transpeptidase domain-containing protein</fullName>
    </submittedName>
</protein>
<dbReference type="SUPFAM" id="SSF56601">
    <property type="entry name" value="beta-lactamase/transpeptidase-like"/>
    <property type="match status" value="1"/>
</dbReference>
<name>A0ABV9XK61_9ACTN</name>
<evidence type="ECO:0000313" key="5">
    <source>
        <dbReference type="Proteomes" id="UP001595829"/>
    </source>
</evidence>
<evidence type="ECO:0000313" key="4">
    <source>
        <dbReference type="EMBL" id="MFC5024756.1"/>
    </source>
</evidence>